<dbReference type="PANTHER" id="PTHR43283:SF15">
    <property type="entry name" value="CONSERVED PROTEIN"/>
    <property type="match status" value="1"/>
</dbReference>
<dbReference type="PANTHER" id="PTHR43283">
    <property type="entry name" value="BETA-LACTAMASE-RELATED"/>
    <property type="match status" value="1"/>
</dbReference>
<feature type="domain" description="Beta-lactamase-related" evidence="1">
    <location>
        <begin position="37"/>
        <end position="264"/>
    </location>
</feature>
<evidence type="ECO:0000259" key="1">
    <source>
        <dbReference type="Pfam" id="PF00144"/>
    </source>
</evidence>
<accession>D7BLZ7</accession>
<dbReference type="EMBL" id="CP002045">
    <property type="protein sequence ID" value="ADH91946.1"/>
    <property type="molecule type" value="Genomic_DNA"/>
</dbReference>
<dbReference type="SUPFAM" id="SSF56601">
    <property type="entry name" value="beta-lactamase/transpeptidase-like"/>
    <property type="match status" value="1"/>
</dbReference>
<dbReference type="Proteomes" id="UP000000376">
    <property type="component" value="Chromosome"/>
</dbReference>
<dbReference type="RefSeq" id="WP_013169444.1">
    <property type="nucleotide sequence ID" value="NC_014218.1"/>
</dbReference>
<gene>
    <name evidence="2" type="ordered locus">Arch_0183</name>
</gene>
<dbReference type="InterPro" id="IPR001466">
    <property type="entry name" value="Beta-lactam-related"/>
</dbReference>
<name>D7BLZ7_ARCHD</name>
<dbReference type="eggNOG" id="COG1680">
    <property type="taxonomic scope" value="Bacteria"/>
</dbReference>
<sequence length="273" mass="28873">MYEDFLPADAFTFDRAYMTLSCDTQTQALTVHGIAGDPDDVFPLASVTKPIVAWSALVAVEQGVLDLDVPAGPEGSTVRHLLAHASGVPAAQGAPIAAPATRRIYSNYGFDLLGEAVERATSTPIHEWVATSIFVPLGMDSAEIHGSVAFGGRASLDSLARFAGELLAPSLISHDLAAAAFTPQFDGLSGVLPGFGRQKNNVWGLGLEIRGEKSPHWTGADFSPRTFGHFGQSGSFVWVDPQVNKAGVFLGTKPFGEEHAAIWPALTDQMRAA</sequence>
<evidence type="ECO:0000313" key="2">
    <source>
        <dbReference type="EMBL" id="ADH91946.1"/>
    </source>
</evidence>
<dbReference type="AlphaFoldDB" id="D7BLZ7"/>
<proteinExistence type="predicted"/>
<dbReference type="Gene3D" id="3.40.710.10">
    <property type="entry name" value="DD-peptidase/beta-lactamase superfamily"/>
    <property type="match status" value="1"/>
</dbReference>
<dbReference type="Pfam" id="PF00144">
    <property type="entry name" value="Beta-lactamase"/>
    <property type="match status" value="1"/>
</dbReference>
<dbReference type="InterPro" id="IPR050789">
    <property type="entry name" value="Diverse_Enzym_Activities"/>
</dbReference>
<dbReference type="HOGENOM" id="CLU_089324_0_0_11"/>
<dbReference type="STRING" id="644284.Arch_0183"/>
<keyword evidence="3" id="KW-1185">Reference proteome</keyword>
<dbReference type="InterPro" id="IPR012338">
    <property type="entry name" value="Beta-lactam/transpept-like"/>
</dbReference>
<organism evidence="2 3">
    <name type="scientific">Arcanobacterium haemolyticum (strain ATCC 9345 / DSM 20595 / CCM 5947 / CCUG 17215 / LMG 16163 / NBRC 15585 / NCTC 8452 / 11018)</name>
    <dbReference type="NCBI Taxonomy" id="644284"/>
    <lineage>
        <taxon>Bacteria</taxon>
        <taxon>Bacillati</taxon>
        <taxon>Actinomycetota</taxon>
        <taxon>Actinomycetes</taxon>
        <taxon>Actinomycetales</taxon>
        <taxon>Actinomycetaceae</taxon>
        <taxon>Arcanobacterium</taxon>
    </lineage>
</organism>
<evidence type="ECO:0000313" key="3">
    <source>
        <dbReference type="Proteomes" id="UP000000376"/>
    </source>
</evidence>
<reference evidence="2 3" key="1">
    <citation type="journal article" date="2010" name="Stand. Genomic Sci.">
        <title>Complete genome sequence of Arcanobacterium haemolyticum type strain (11018).</title>
        <authorList>
            <person name="Yasawong M."/>
            <person name="Teshima H."/>
            <person name="Lapidus A."/>
            <person name="Nolan M."/>
            <person name="Lucas S."/>
            <person name="Glavina Del Rio T."/>
            <person name="Tice H."/>
            <person name="Cheng J."/>
            <person name="Bruce D."/>
            <person name="Detter C."/>
            <person name="Tapia R."/>
            <person name="Han C."/>
            <person name="Goodwin L."/>
            <person name="Pitluck S."/>
            <person name="Liolios K."/>
            <person name="Ivanova N."/>
            <person name="Mavromatis K."/>
            <person name="Mikhailova N."/>
            <person name="Pati A."/>
            <person name="Chen A."/>
            <person name="Palaniappan K."/>
            <person name="Land M."/>
            <person name="Hauser L."/>
            <person name="Chang Y."/>
            <person name="Jeffries C."/>
            <person name="Rohde M."/>
            <person name="Sikorski J."/>
            <person name="Pukall R."/>
            <person name="Goker M."/>
            <person name="Woyke T."/>
            <person name="Bristow J."/>
            <person name="Eisen J."/>
            <person name="Markowitz V."/>
            <person name="Hugenholtz P."/>
            <person name="Kyrpides N."/>
            <person name="Klenk H."/>
        </authorList>
    </citation>
    <scope>NUCLEOTIDE SEQUENCE [LARGE SCALE GENOMIC DNA]</scope>
    <source>
        <strain evidence="3">ATCC 9345 / DSM 20595 / CCUG 17215 / LMG 16163 / NBRC 15585 / NCTC 8452 / 11018</strain>
    </source>
</reference>
<dbReference type="KEGG" id="ahe:Arch_0183"/>
<protein>
    <submittedName>
        <fullName evidence="2">Beta-lactamase</fullName>
    </submittedName>
</protein>